<dbReference type="AlphaFoldDB" id="A0A9P7D1V0"/>
<sequence>MSRASSLVALALAFPFAVEQDLNVPSAWRVNGTLSFSCNILIFADFRCTQDPSTSLSFLDRVSVAQNCTNSHTAVLDTGTNSFSELGSWRNANVAFRDAANIDYRRQVNRR</sequence>
<evidence type="ECO:0000313" key="2">
    <source>
        <dbReference type="EMBL" id="KAG1776399.1"/>
    </source>
</evidence>
<comment type="caution">
    <text evidence="2">The sequence shown here is derived from an EMBL/GenBank/DDBJ whole genome shotgun (WGS) entry which is preliminary data.</text>
</comment>
<gene>
    <name evidence="2" type="ORF">EV702DRAFT_349051</name>
</gene>
<organism evidence="2 3">
    <name type="scientific">Suillus placidus</name>
    <dbReference type="NCBI Taxonomy" id="48579"/>
    <lineage>
        <taxon>Eukaryota</taxon>
        <taxon>Fungi</taxon>
        <taxon>Dikarya</taxon>
        <taxon>Basidiomycota</taxon>
        <taxon>Agaricomycotina</taxon>
        <taxon>Agaricomycetes</taxon>
        <taxon>Agaricomycetidae</taxon>
        <taxon>Boletales</taxon>
        <taxon>Suillineae</taxon>
        <taxon>Suillaceae</taxon>
        <taxon>Suillus</taxon>
    </lineage>
</organism>
<protein>
    <submittedName>
        <fullName evidence="2">Uncharacterized protein</fullName>
    </submittedName>
</protein>
<keyword evidence="1" id="KW-0732">Signal</keyword>
<evidence type="ECO:0000256" key="1">
    <source>
        <dbReference type="SAM" id="SignalP"/>
    </source>
</evidence>
<dbReference type="OrthoDB" id="9984024at2759"/>
<dbReference type="Proteomes" id="UP000714275">
    <property type="component" value="Unassembled WGS sequence"/>
</dbReference>
<proteinExistence type="predicted"/>
<feature type="signal peptide" evidence="1">
    <location>
        <begin position="1"/>
        <end position="19"/>
    </location>
</feature>
<name>A0A9P7D1V0_9AGAM</name>
<dbReference type="EMBL" id="JABBWD010000027">
    <property type="protein sequence ID" value="KAG1776399.1"/>
    <property type="molecule type" value="Genomic_DNA"/>
</dbReference>
<feature type="chain" id="PRO_5040200031" evidence="1">
    <location>
        <begin position="20"/>
        <end position="111"/>
    </location>
</feature>
<reference evidence="2" key="1">
    <citation type="journal article" date="2020" name="New Phytol.">
        <title>Comparative genomics reveals dynamic genome evolution in host specialist ectomycorrhizal fungi.</title>
        <authorList>
            <person name="Lofgren L.A."/>
            <person name="Nguyen N.H."/>
            <person name="Vilgalys R."/>
            <person name="Ruytinx J."/>
            <person name="Liao H.L."/>
            <person name="Branco S."/>
            <person name="Kuo A."/>
            <person name="LaButti K."/>
            <person name="Lipzen A."/>
            <person name="Andreopoulos W."/>
            <person name="Pangilinan J."/>
            <person name="Riley R."/>
            <person name="Hundley H."/>
            <person name="Na H."/>
            <person name="Barry K."/>
            <person name="Grigoriev I.V."/>
            <person name="Stajich J.E."/>
            <person name="Kennedy P.G."/>
        </authorList>
    </citation>
    <scope>NUCLEOTIDE SEQUENCE</scope>
    <source>
        <strain evidence="2">DOB743</strain>
    </source>
</reference>
<evidence type="ECO:0000313" key="3">
    <source>
        <dbReference type="Proteomes" id="UP000714275"/>
    </source>
</evidence>
<accession>A0A9P7D1V0</accession>
<keyword evidence="3" id="KW-1185">Reference proteome</keyword>